<keyword evidence="4" id="KW-0804">Transcription</keyword>
<feature type="domain" description="HTH lysR-type" evidence="5">
    <location>
        <begin position="6"/>
        <end position="63"/>
    </location>
</feature>
<dbReference type="PRINTS" id="PR00039">
    <property type="entry name" value="HTHLYSR"/>
</dbReference>
<evidence type="ECO:0000256" key="1">
    <source>
        <dbReference type="ARBA" id="ARBA00009437"/>
    </source>
</evidence>
<dbReference type="AlphaFoldDB" id="A0A1W2A3F6"/>
<gene>
    <name evidence="6" type="ORF">SAMN06295998_102361</name>
</gene>
<dbReference type="STRING" id="1387277.SAMN06295998_102361"/>
<evidence type="ECO:0000313" key="6">
    <source>
        <dbReference type="EMBL" id="SMC55166.1"/>
    </source>
</evidence>
<dbReference type="SUPFAM" id="SSF53850">
    <property type="entry name" value="Periplasmic binding protein-like II"/>
    <property type="match status" value="1"/>
</dbReference>
<dbReference type="InterPro" id="IPR005119">
    <property type="entry name" value="LysR_subst-bd"/>
</dbReference>
<dbReference type="FunFam" id="1.10.10.10:FF:000001">
    <property type="entry name" value="LysR family transcriptional regulator"/>
    <property type="match status" value="1"/>
</dbReference>
<proteinExistence type="inferred from homology"/>
<dbReference type="SUPFAM" id="SSF46785">
    <property type="entry name" value="Winged helix' DNA-binding domain"/>
    <property type="match status" value="1"/>
</dbReference>
<dbReference type="GO" id="GO:0003700">
    <property type="term" value="F:DNA-binding transcription factor activity"/>
    <property type="evidence" value="ECO:0007669"/>
    <property type="project" value="InterPro"/>
</dbReference>
<accession>A0A1W2A3F6</accession>
<reference evidence="6 7" key="1">
    <citation type="submission" date="2017-04" db="EMBL/GenBank/DDBJ databases">
        <authorList>
            <person name="Afonso C.L."/>
            <person name="Miller P.J."/>
            <person name="Scott M.A."/>
            <person name="Spackman E."/>
            <person name="Goraichik I."/>
            <person name="Dimitrov K.M."/>
            <person name="Suarez D.L."/>
            <person name="Swayne D.E."/>
        </authorList>
    </citation>
    <scope>NUCLEOTIDE SEQUENCE [LARGE SCALE GENOMIC DNA]</scope>
    <source>
        <strain evidence="6 7">CGMCC 1.12644</strain>
    </source>
</reference>
<evidence type="ECO:0000259" key="5">
    <source>
        <dbReference type="PROSITE" id="PS50931"/>
    </source>
</evidence>
<organism evidence="6 7">
    <name type="scientific">Primorskyibacter flagellatus</name>
    <dbReference type="NCBI Taxonomy" id="1387277"/>
    <lineage>
        <taxon>Bacteria</taxon>
        <taxon>Pseudomonadati</taxon>
        <taxon>Pseudomonadota</taxon>
        <taxon>Alphaproteobacteria</taxon>
        <taxon>Rhodobacterales</taxon>
        <taxon>Roseobacteraceae</taxon>
        <taxon>Primorskyibacter</taxon>
    </lineage>
</organism>
<dbReference type="GO" id="GO:0005829">
    <property type="term" value="C:cytosol"/>
    <property type="evidence" value="ECO:0007669"/>
    <property type="project" value="TreeGrafter"/>
</dbReference>
<sequence>MLDRRIKIRHLQCFVEICRARSMKSAAEKLNLTQPAISKTLKELEEILNVPLLTRSRAGVSLTRHGDVFLHFAEMSLASLLQAVAGVEDLAGQGRARLAVGALPSVAAGLMPAVATHFAELSSSTTLQIMDGPHGYLIDRLRRGDLDIVIGRLGPSDSMQNISFTQLYNEEVRFIVRAGHPLLAAPELPRIPEYQVIYPSQGSAIRPLVERFLISHGIGRIDKRLETVSGAFGRVFTRRSDAIWIISAGVVANEIADGHLVALPWDTSMMRGPVGLMRRPETAQSPQDQVFQIALRNAMKDLGLNG</sequence>
<keyword evidence="7" id="KW-1185">Reference proteome</keyword>
<evidence type="ECO:0000256" key="4">
    <source>
        <dbReference type="ARBA" id="ARBA00023163"/>
    </source>
</evidence>
<evidence type="ECO:0000313" key="7">
    <source>
        <dbReference type="Proteomes" id="UP000192330"/>
    </source>
</evidence>
<comment type="similarity">
    <text evidence="1">Belongs to the LysR transcriptional regulatory family.</text>
</comment>
<protein>
    <submittedName>
        <fullName evidence="6">LysR family transcriptional regulator, pca operon transcriptional activator</fullName>
    </submittedName>
</protein>
<name>A0A1W2A3F6_9RHOB</name>
<dbReference type="InterPro" id="IPR036390">
    <property type="entry name" value="WH_DNA-bd_sf"/>
</dbReference>
<evidence type="ECO:0000256" key="3">
    <source>
        <dbReference type="ARBA" id="ARBA00023125"/>
    </source>
</evidence>
<dbReference type="InterPro" id="IPR000847">
    <property type="entry name" value="LysR_HTH_N"/>
</dbReference>
<keyword evidence="3" id="KW-0238">DNA-binding</keyword>
<dbReference type="RefSeq" id="WP_084350771.1">
    <property type="nucleotide sequence ID" value="NZ_FWYD01000002.1"/>
</dbReference>
<dbReference type="EMBL" id="FWYD01000002">
    <property type="protein sequence ID" value="SMC55166.1"/>
    <property type="molecule type" value="Genomic_DNA"/>
</dbReference>
<dbReference type="GO" id="GO:0019619">
    <property type="term" value="P:3,4-dihydroxybenzoate catabolic process"/>
    <property type="evidence" value="ECO:0007669"/>
    <property type="project" value="InterPro"/>
</dbReference>
<dbReference type="InterPro" id="IPR036388">
    <property type="entry name" value="WH-like_DNA-bd_sf"/>
</dbReference>
<dbReference type="OrthoDB" id="9814165at2"/>
<dbReference type="Pfam" id="PF00126">
    <property type="entry name" value="HTH_1"/>
    <property type="match status" value="1"/>
</dbReference>
<dbReference type="GO" id="GO:0003677">
    <property type="term" value="F:DNA binding"/>
    <property type="evidence" value="ECO:0007669"/>
    <property type="project" value="UniProtKB-KW"/>
</dbReference>
<dbReference type="InterPro" id="IPR012787">
    <property type="entry name" value="TF_PcaQ"/>
</dbReference>
<dbReference type="Gene3D" id="3.40.190.10">
    <property type="entry name" value="Periplasmic binding protein-like II"/>
    <property type="match status" value="2"/>
</dbReference>
<dbReference type="Gene3D" id="1.10.10.10">
    <property type="entry name" value="Winged helix-like DNA-binding domain superfamily/Winged helix DNA-binding domain"/>
    <property type="match status" value="1"/>
</dbReference>
<dbReference type="GO" id="GO:0045893">
    <property type="term" value="P:positive regulation of DNA-templated transcription"/>
    <property type="evidence" value="ECO:0007669"/>
    <property type="project" value="InterPro"/>
</dbReference>
<dbReference type="PANTHER" id="PTHR30419">
    <property type="entry name" value="HTH-TYPE TRANSCRIPTIONAL REGULATOR YBHD"/>
    <property type="match status" value="1"/>
</dbReference>
<keyword evidence="2" id="KW-0805">Transcription regulation</keyword>
<dbReference type="InterPro" id="IPR050950">
    <property type="entry name" value="HTH-type_LysR_regulators"/>
</dbReference>
<dbReference type="PANTHER" id="PTHR30419:SF8">
    <property type="entry name" value="NITROGEN ASSIMILATION TRANSCRIPTIONAL ACTIVATOR-RELATED"/>
    <property type="match status" value="1"/>
</dbReference>
<dbReference type="PROSITE" id="PS50931">
    <property type="entry name" value="HTH_LYSR"/>
    <property type="match status" value="1"/>
</dbReference>
<dbReference type="Proteomes" id="UP000192330">
    <property type="component" value="Unassembled WGS sequence"/>
</dbReference>
<dbReference type="Pfam" id="PF03466">
    <property type="entry name" value="LysR_substrate"/>
    <property type="match status" value="1"/>
</dbReference>
<dbReference type="NCBIfam" id="TIGR02424">
    <property type="entry name" value="TF_pcaQ"/>
    <property type="match status" value="1"/>
</dbReference>
<evidence type="ECO:0000256" key="2">
    <source>
        <dbReference type="ARBA" id="ARBA00023015"/>
    </source>
</evidence>